<dbReference type="SMART" id="SM00355">
    <property type="entry name" value="ZnF_C2H2"/>
    <property type="match status" value="8"/>
</dbReference>
<feature type="region of interest" description="Disordered" evidence="13">
    <location>
        <begin position="210"/>
        <end position="234"/>
    </location>
</feature>
<evidence type="ECO:0000256" key="8">
    <source>
        <dbReference type="ARBA" id="ARBA00023125"/>
    </source>
</evidence>
<gene>
    <name evidence="15" type="ORF">BIW11_10977</name>
</gene>
<dbReference type="Gene3D" id="3.30.160.60">
    <property type="entry name" value="Classic Zinc Finger"/>
    <property type="match status" value="7"/>
</dbReference>
<dbReference type="Pfam" id="PF12874">
    <property type="entry name" value="zf-met"/>
    <property type="match status" value="1"/>
</dbReference>
<dbReference type="OrthoDB" id="40579at2759"/>
<keyword evidence="3" id="KW-0479">Metal-binding</keyword>
<feature type="domain" description="C2H2-type" evidence="14">
    <location>
        <begin position="101"/>
        <end position="128"/>
    </location>
</feature>
<evidence type="ECO:0000256" key="4">
    <source>
        <dbReference type="ARBA" id="ARBA00022737"/>
    </source>
</evidence>
<evidence type="ECO:0000256" key="2">
    <source>
        <dbReference type="ARBA" id="ARBA00006991"/>
    </source>
</evidence>
<evidence type="ECO:0000313" key="15">
    <source>
        <dbReference type="EMBL" id="OQR71469.1"/>
    </source>
</evidence>
<dbReference type="PANTHER" id="PTHR24388:SF104">
    <property type="entry name" value="AT-RICH BINDING PROTEIN-RELATED"/>
    <property type="match status" value="1"/>
</dbReference>
<feature type="region of interest" description="Disordered" evidence="13">
    <location>
        <begin position="278"/>
        <end position="343"/>
    </location>
</feature>
<keyword evidence="16" id="KW-1185">Reference proteome</keyword>
<keyword evidence="9" id="KW-0804">Transcription</keyword>
<evidence type="ECO:0000256" key="13">
    <source>
        <dbReference type="SAM" id="MobiDB-lite"/>
    </source>
</evidence>
<keyword evidence="10" id="KW-0539">Nucleus</keyword>
<name>A0A1V9XD98_9ACAR</name>
<dbReference type="GO" id="GO:0005634">
    <property type="term" value="C:nucleus"/>
    <property type="evidence" value="ECO:0007669"/>
    <property type="project" value="UniProtKB-SubCell"/>
</dbReference>
<dbReference type="InterPro" id="IPR050527">
    <property type="entry name" value="Snail/Krueppel_Znf"/>
</dbReference>
<dbReference type="PROSITE" id="PS00028">
    <property type="entry name" value="ZINC_FINGER_C2H2_1"/>
    <property type="match status" value="8"/>
</dbReference>
<feature type="domain" description="C2H2-type" evidence="14">
    <location>
        <begin position="73"/>
        <end position="100"/>
    </location>
</feature>
<comment type="similarity">
    <text evidence="2">Belongs to the krueppel C2H2-type zinc-finger protein family.</text>
</comment>
<keyword evidence="6" id="KW-0862">Zinc</keyword>
<comment type="caution">
    <text evidence="15">The sequence shown here is derived from an EMBL/GenBank/DDBJ whole genome shotgun (WGS) entry which is preliminary data.</text>
</comment>
<dbReference type="InterPro" id="IPR013087">
    <property type="entry name" value="Znf_C2H2_type"/>
</dbReference>
<evidence type="ECO:0000256" key="1">
    <source>
        <dbReference type="ARBA" id="ARBA00004123"/>
    </source>
</evidence>
<dbReference type="EMBL" id="MNPL01014508">
    <property type="protein sequence ID" value="OQR71469.1"/>
    <property type="molecule type" value="Genomic_DNA"/>
</dbReference>
<dbReference type="PROSITE" id="PS50157">
    <property type="entry name" value="ZINC_FINGER_C2H2_2"/>
    <property type="match status" value="8"/>
</dbReference>
<organism evidence="15 16">
    <name type="scientific">Tropilaelaps mercedesae</name>
    <dbReference type="NCBI Taxonomy" id="418985"/>
    <lineage>
        <taxon>Eukaryota</taxon>
        <taxon>Metazoa</taxon>
        <taxon>Ecdysozoa</taxon>
        <taxon>Arthropoda</taxon>
        <taxon>Chelicerata</taxon>
        <taxon>Arachnida</taxon>
        <taxon>Acari</taxon>
        <taxon>Parasitiformes</taxon>
        <taxon>Mesostigmata</taxon>
        <taxon>Gamasina</taxon>
        <taxon>Dermanyssoidea</taxon>
        <taxon>Laelapidae</taxon>
        <taxon>Tropilaelaps</taxon>
    </lineage>
</organism>
<dbReference type="STRING" id="418985.A0A1V9XD98"/>
<evidence type="ECO:0000259" key="14">
    <source>
        <dbReference type="PROSITE" id="PS50157"/>
    </source>
</evidence>
<dbReference type="GO" id="GO:0000981">
    <property type="term" value="F:DNA-binding transcription factor activity, RNA polymerase II-specific"/>
    <property type="evidence" value="ECO:0007669"/>
    <property type="project" value="TreeGrafter"/>
</dbReference>
<dbReference type="FunFam" id="3.30.160.60:FF:000870">
    <property type="entry name" value="zinc finger protein 197 isoform X1"/>
    <property type="match status" value="1"/>
</dbReference>
<dbReference type="GO" id="GO:0000978">
    <property type="term" value="F:RNA polymerase II cis-regulatory region sequence-specific DNA binding"/>
    <property type="evidence" value="ECO:0007669"/>
    <property type="project" value="TreeGrafter"/>
</dbReference>
<dbReference type="InterPro" id="IPR036236">
    <property type="entry name" value="Znf_C2H2_sf"/>
</dbReference>
<dbReference type="GO" id="GO:0008270">
    <property type="term" value="F:zinc ion binding"/>
    <property type="evidence" value="ECO:0007669"/>
    <property type="project" value="UniProtKB-KW"/>
</dbReference>
<proteinExistence type="inferred from homology"/>
<dbReference type="FunFam" id="3.30.160.60:FF:001498">
    <property type="entry name" value="Zinc finger protein 404"/>
    <property type="match status" value="1"/>
</dbReference>
<dbReference type="FunFam" id="3.30.160.60:FF:001049">
    <property type="entry name" value="zinc finger protein 319"/>
    <property type="match status" value="1"/>
</dbReference>
<keyword evidence="5 12" id="KW-0863">Zinc-finger</keyword>
<dbReference type="SUPFAM" id="SSF57667">
    <property type="entry name" value="beta-beta-alpha zinc fingers"/>
    <property type="match status" value="4"/>
</dbReference>
<evidence type="ECO:0000313" key="16">
    <source>
        <dbReference type="Proteomes" id="UP000192247"/>
    </source>
</evidence>
<keyword evidence="7" id="KW-0805">Transcription regulation</keyword>
<feature type="compositionally biased region" description="Basic and acidic residues" evidence="13">
    <location>
        <begin position="286"/>
        <end position="296"/>
    </location>
</feature>
<feature type="domain" description="C2H2-type" evidence="14">
    <location>
        <begin position="246"/>
        <end position="273"/>
    </location>
</feature>
<reference evidence="15 16" key="1">
    <citation type="journal article" date="2017" name="Gigascience">
        <title>Draft genome of the honey bee ectoparasitic mite, Tropilaelaps mercedesae, is shaped by the parasitic life history.</title>
        <authorList>
            <person name="Dong X."/>
            <person name="Armstrong S.D."/>
            <person name="Xia D."/>
            <person name="Makepeace B.L."/>
            <person name="Darby A.C."/>
            <person name="Kadowaki T."/>
        </authorList>
    </citation>
    <scope>NUCLEOTIDE SEQUENCE [LARGE SCALE GENOMIC DNA]</scope>
    <source>
        <strain evidence="15">Wuxi-XJTLU</strain>
    </source>
</reference>
<dbReference type="Pfam" id="PF00096">
    <property type="entry name" value="zf-C2H2"/>
    <property type="match status" value="3"/>
</dbReference>
<keyword evidence="8" id="KW-0238">DNA-binding</keyword>
<evidence type="ECO:0000256" key="6">
    <source>
        <dbReference type="ARBA" id="ARBA00022833"/>
    </source>
</evidence>
<evidence type="ECO:0000256" key="9">
    <source>
        <dbReference type="ARBA" id="ARBA00023163"/>
    </source>
</evidence>
<feature type="domain" description="C2H2-type" evidence="14">
    <location>
        <begin position="45"/>
        <end position="72"/>
    </location>
</feature>
<comment type="subcellular location">
    <subcellularLocation>
        <location evidence="1">Nucleus</location>
    </subcellularLocation>
</comment>
<evidence type="ECO:0000256" key="12">
    <source>
        <dbReference type="PROSITE-ProRule" id="PRU00042"/>
    </source>
</evidence>
<evidence type="ECO:0000256" key="3">
    <source>
        <dbReference type="ARBA" id="ARBA00022723"/>
    </source>
</evidence>
<feature type="domain" description="C2H2-type" evidence="14">
    <location>
        <begin position="17"/>
        <end position="44"/>
    </location>
</feature>
<evidence type="ECO:0000256" key="10">
    <source>
        <dbReference type="ARBA" id="ARBA00023242"/>
    </source>
</evidence>
<dbReference type="FunFam" id="3.30.160.60:FF:002343">
    <property type="entry name" value="Zinc finger protein 33A"/>
    <property type="match status" value="1"/>
</dbReference>
<feature type="domain" description="C2H2-type" evidence="14">
    <location>
        <begin position="129"/>
        <end position="156"/>
    </location>
</feature>
<evidence type="ECO:0000256" key="5">
    <source>
        <dbReference type="ARBA" id="ARBA00022771"/>
    </source>
</evidence>
<keyword evidence="4" id="KW-0677">Repeat</keyword>
<feature type="compositionally biased region" description="Basic and acidic residues" evidence="13">
    <location>
        <begin position="315"/>
        <end position="343"/>
    </location>
</feature>
<dbReference type="FunFam" id="3.30.160.60:FF:001480">
    <property type="entry name" value="Si:cabz01071911.3"/>
    <property type="match status" value="1"/>
</dbReference>
<sequence>MFHLRRHQQTHTGARPFACSICSLSFRHKTSLTVHIRRHTGEMPFHCTVCNKRFRDPANFKVHVRSHTDEKNYECKLCNKRFNSASTLYAHNKTHENVKPYTCNVCKKSFRFNTTLVRHVRTHTGEKPYACDRCELCFATASNLAAHRRRHGNASSKKDAGKSNASGPMYQCGECGQSFHTKPGLKVHVRQQHQAEAQVGPELTTVTSLEKNPVPSAGTTPVTMPASGMPTTSADVTSWDEATVVLQCSICSEVFVSEKQISEHMASHRQTQVGFVGYRGASPKTSKGDVGRECAKQRGRANSHAGSSGSAIIVRQRDRPRMPRDSEVVGDLQDAKDGGDDGGTKSFRCDTCVKRFESADMHAAHMRTHNISKGIRVVYTVRSVC</sequence>
<dbReference type="Proteomes" id="UP000192247">
    <property type="component" value="Unassembled WGS sequence"/>
</dbReference>
<comment type="similarity">
    <text evidence="11">Belongs to the snail C2H2-type zinc-finger protein family.</text>
</comment>
<feature type="domain" description="C2H2-type" evidence="14">
    <location>
        <begin position="347"/>
        <end position="374"/>
    </location>
</feature>
<dbReference type="Pfam" id="PF13912">
    <property type="entry name" value="zf-C2H2_6"/>
    <property type="match status" value="2"/>
</dbReference>
<accession>A0A1V9XD98</accession>
<evidence type="ECO:0000256" key="7">
    <source>
        <dbReference type="ARBA" id="ARBA00023015"/>
    </source>
</evidence>
<protein>
    <submittedName>
        <fullName evidence="15">Zinc finger protein-like</fullName>
    </submittedName>
</protein>
<dbReference type="Pfam" id="PF13894">
    <property type="entry name" value="zf-C2H2_4"/>
    <property type="match status" value="1"/>
</dbReference>
<dbReference type="InParanoid" id="A0A1V9XD98"/>
<evidence type="ECO:0000256" key="11">
    <source>
        <dbReference type="ARBA" id="ARBA00037948"/>
    </source>
</evidence>
<feature type="domain" description="C2H2-type" evidence="14">
    <location>
        <begin position="170"/>
        <end position="198"/>
    </location>
</feature>
<dbReference type="PANTHER" id="PTHR24388">
    <property type="entry name" value="ZINC FINGER PROTEIN"/>
    <property type="match status" value="1"/>
</dbReference>
<dbReference type="AlphaFoldDB" id="A0A1V9XD98"/>